<evidence type="ECO:0000313" key="2">
    <source>
        <dbReference type="Proteomes" id="UP000433181"/>
    </source>
</evidence>
<name>A0A6I2UHG9_9FIRM</name>
<dbReference type="GeneID" id="96778552"/>
<reference evidence="1 2" key="1">
    <citation type="submission" date="2019-08" db="EMBL/GenBank/DDBJ databases">
        <title>In-depth cultivation of the pig gut microbiome towards novel bacterial diversity and tailored functional studies.</title>
        <authorList>
            <person name="Wylensek D."/>
            <person name="Hitch T.C.A."/>
            <person name="Clavel T."/>
        </authorList>
    </citation>
    <scope>NUCLEOTIDE SEQUENCE [LARGE SCALE GENOMIC DNA]</scope>
    <source>
        <strain evidence="1 2">WCA-693-APC-5D-A</strain>
    </source>
</reference>
<organism evidence="1 2">
    <name type="scientific">Anaerovibrio slackiae</name>
    <dbReference type="NCBI Taxonomy" id="2652309"/>
    <lineage>
        <taxon>Bacteria</taxon>
        <taxon>Bacillati</taxon>
        <taxon>Bacillota</taxon>
        <taxon>Negativicutes</taxon>
        <taxon>Selenomonadales</taxon>
        <taxon>Selenomonadaceae</taxon>
        <taxon>Anaerovibrio</taxon>
    </lineage>
</organism>
<proteinExistence type="predicted"/>
<dbReference type="AlphaFoldDB" id="A0A6I2UHG9"/>
<accession>A0A6I2UHG9</accession>
<evidence type="ECO:0000313" key="1">
    <source>
        <dbReference type="EMBL" id="MSU08621.1"/>
    </source>
</evidence>
<gene>
    <name evidence="1" type="ORF">FYJ84_06440</name>
</gene>
<comment type="caution">
    <text evidence="1">The sequence shown here is derived from an EMBL/GenBank/DDBJ whole genome shotgun (WGS) entry which is preliminary data.</text>
</comment>
<dbReference type="Proteomes" id="UP000433181">
    <property type="component" value="Unassembled WGS sequence"/>
</dbReference>
<sequence length="104" mass="11486">MTMDKKNAMLTDDELDMVTGGADTALLKKNANGTVDMFIVRGSHNTNTLKKILSSKGLNGNSNYPSDVFLISTTSQLSIDADMVDTMMCNMRMRNPNVTFEWIS</sequence>
<keyword evidence="2" id="KW-1185">Reference proteome</keyword>
<dbReference type="RefSeq" id="WP_154406784.1">
    <property type="nucleotide sequence ID" value="NZ_VUNR01000010.1"/>
</dbReference>
<dbReference type="EMBL" id="VUNR01000010">
    <property type="protein sequence ID" value="MSU08621.1"/>
    <property type="molecule type" value="Genomic_DNA"/>
</dbReference>
<protein>
    <submittedName>
        <fullName evidence="1">Uncharacterized protein</fullName>
    </submittedName>
</protein>